<evidence type="ECO:0000313" key="4">
    <source>
        <dbReference type="Proteomes" id="UP000031521"/>
    </source>
</evidence>
<protein>
    <submittedName>
        <fullName evidence="3">2,5-dichloro-2,5-cyclohexadiene-1,4-diol dehydrogenase</fullName>
    </submittedName>
</protein>
<dbReference type="EMBL" id="CP004393">
    <property type="protein sequence ID" value="AJE47085.1"/>
    <property type="molecule type" value="Genomic_DNA"/>
</dbReference>
<keyword evidence="4" id="KW-1185">Reference proteome</keyword>
<dbReference type="PANTHER" id="PTHR24321:SF8">
    <property type="entry name" value="ESTRADIOL 17-BETA-DEHYDROGENASE 8-RELATED"/>
    <property type="match status" value="1"/>
</dbReference>
<dbReference type="GO" id="GO:0016491">
    <property type="term" value="F:oxidoreductase activity"/>
    <property type="evidence" value="ECO:0007669"/>
    <property type="project" value="UniProtKB-KW"/>
</dbReference>
<dbReference type="PANTHER" id="PTHR24321">
    <property type="entry name" value="DEHYDROGENASES, SHORT CHAIN"/>
    <property type="match status" value="1"/>
</dbReference>
<dbReference type="PRINTS" id="PR00081">
    <property type="entry name" value="GDHRDH"/>
</dbReference>
<dbReference type="Proteomes" id="UP000031521">
    <property type="component" value="Chromosome"/>
</dbReference>
<dbReference type="STRING" id="1208324.P73_2370"/>
<dbReference type="InterPro" id="IPR036291">
    <property type="entry name" value="NAD(P)-bd_dom_sf"/>
</dbReference>
<dbReference type="InterPro" id="IPR002347">
    <property type="entry name" value="SDR_fam"/>
</dbReference>
<sequence>MFRRVSDINALGTFLCMKYEIAHMIAHGGGAIVNTASGSGLGASPLQPAYVASKHAVVGLTKVAGTDYAAKGIRVNAICPGVVDTPMMQAWIGGDPKMQELMDAAEPIGRMGRPEEIAEAAVWLCSDASSFVTGVALPVDGGTAAVIGGGAVE</sequence>
<dbReference type="AlphaFoldDB" id="A0A0B5E0Z7"/>
<comment type="similarity">
    <text evidence="1">Belongs to the short-chain dehydrogenases/reductases (SDR) family.</text>
</comment>
<name>A0A0B5E0Z7_9RHOB</name>
<evidence type="ECO:0000313" key="3">
    <source>
        <dbReference type="EMBL" id="AJE47085.1"/>
    </source>
</evidence>
<organism evidence="3 4">
    <name type="scientific">Celeribacter indicus</name>
    <dbReference type="NCBI Taxonomy" id="1208324"/>
    <lineage>
        <taxon>Bacteria</taxon>
        <taxon>Pseudomonadati</taxon>
        <taxon>Pseudomonadota</taxon>
        <taxon>Alphaproteobacteria</taxon>
        <taxon>Rhodobacterales</taxon>
        <taxon>Roseobacteraceae</taxon>
        <taxon>Celeribacter</taxon>
    </lineage>
</organism>
<proteinExistence type="inferred from homology"/>
<accession>A0A0B5E0Z7</accession>
<dbReference type="Pfam" id="PF13561">
    <property type="entry name" value="adh_short_C2"/>
    <property type="match status" value="1"/>
</dbReference>
<reference evidence="3 4" key="1">
    <citation type="journal article" date="2014" name="Int. J. Syst. Evol. Microbiol.">
        <title>Celeribacter indicus sp. nov., a polycyclic aromatic hydrocarbon-degrading bacterium from deep-sea sediment and reclassification of Huaishuia halophila as Celeribacter halophilus comb. nov.</title>
        <authorList>
            <person name="Lai Q."/>
            <person name="Cao J."/>
            <person name="Yuan J."/>
            <person name="Li F."/>
            <person name="Shao Z."/>
        </authorList>
    </citation>
    <scope>NUCLEOTIDE SEQUENCE [LARGE SCALE GENOMIC DNA]</scope>
    <source>
        <strain evidence="3">P73</strain>
    </source>
</reference>
<keyword evidence="2" id="KW-0560">Oxidoreductase</keyword>
<evidence type="ECO:0000256" key="1">
    <source>
        <dbReference type="ARBA" id="ARBA00006484"/>
    </source>
</evidence>
<dbReference type="HOGENOM" id="CLU_010194_47_3_5"/>
<gene>
    <name evidence="3" type="ORF">P73_2370</name>
</gene>
<evidence type="ECO:0000256" key="2">
    <source>
        <dbReference type="ARBA" id="ARBA00023002"/>
    </source>
</evidence>
<dbReference type="PROSITE" id="PS00061">
    <property type="entry name" value="ADH_SHORT"/>
    <property type="match status" value="1"/>
</dbReference>
<dbReference type="CDD" id="cd05233">
    <property type="entry name" value="SDR_c"/>
    <property type="match status" value="1"/>
</dbReference>
<dbReference type="SUPFAM" id="SSF51735">
    <property type="entry name" value="NAD(P)-binding Rossmann-fold domains"/>
    <property type="match status" value="1"/>
</dbReference>
<dbReference type="KEGG" id="cid:P73_2370"/>
<dbReference type="Gene3D" id="3.40.50.720">
    <property type="entry name" value="NAD(P)-binding Rossmann-like Domain"/>
    <property type="match status" value="1"/>
</dbReference>
<dbReference type="InterPro" id="IPR020904">
    <property type="entry name" value="Sc_DH/Rdtase_CS"/>
</dbReference>